<dbReference type="GO" id="GO:0016829">
    <property type="term" value="F:lyase activity"/>
    <property type="evidence" value="ECO:0007669"/>
    <property type="project" value="UniProtKB-KW"/>
</dbReference>
<reference evidence="2 3" key="2">
    <citation type="submission" date="2024-11" db="EMBL/GenBank/DDBJ databases">
        <title>Using genomics to understand microbial adaptation to soil warming.</title>
        <authorList>
            <person name="Deangelis K.M. PhD."/>
        </authorList>
    </citation>
    <scope>NUCLEOTIDE SEQUENCE [LARGE SCALE GENOMIC DNA]</scope>
    <source>
        <strain evidence="2 3">GAS97</strain>
    </source>
</reference>
<name>A0ABW8MV40_9BURK</name>
<dbReference type="InterPro" id="IPR029069">
    <property type="entry name" value="HotDog_dom_sf"/>
</dbReference>
<comment type="caution">
    <text evidence="2">The sequence shown here is derived from an EMBL/GenBank/DDBJ whole genome shotgun (WGS) entry which is preliminary data.</text>
</comment>
<evidence type="ECO:0000313" key="2">
    <source>
        <dbReference type="EMBL" id="MFK4446485.1"/>
    </source>
</evidence>
<reference evidence="2 3" key="1">
    <citation type="submission" date="2024-10" db="EMBL/GenBank/DDBJ databases">
        <authorList>
            <person name="Deangelis K."/>
            <person name="Huntemann M."/>
            <person name="Clum A."/>
            <person name="Wang J."/>
            <person name="Palaniappan K."/>
            <person name="Ritter S."/>
            <person name="Chen I.-M."/>
            <person name="Stamatis D."/>
            <person name="Reddy T."/>
            <person name="O'Malley R."/>
            <person name="Daum C."/>
            <person name="Ng V."/>
            <person name="Ivanova N."/>
            <person name="Kyrpides N."/>
            <person name="Woyke T."/>
        </authorList>
    </citation>
    <scope>NUCLEOTIDE SEQUENCE [LARGE SCALE GENOMIC DNA]</scope>
    <source>
        <strain evidence="2 3">GAS97</strain>
    </source>
</reference>
<dbReference type="InterPro" id="IPR052741">
    <property type="entry name" value="Mitochondrial_HTD2"/>
</dbReference>
<dbReference type="EMBL" id="JBIYDN010000026">
    <property type="protein sequence ID" value="MFK4446485.1"/>
    <property type="molecule type" value="Genomic_DNA"/>
</dbReference>
<dbReference type="RefSeq" id="WP_404611373.1">
    <property type="nucleotide sequence ID" value="NZ_JBIYDN010000026.1"/>
</dbReference>
<gene>
    <name evidence="2" type="ORF">ABH943_006517</name>
</gene>
<dbReference type="PANTHER" id="PTHR28152:SF1">
    <property type="entry name" value="HYDROXYACYL-THIOESTER DEHYDRATASE TYPE 2, MITOCHONDRIAL"/>
    <property type="match status" value="1"/>
</dbReference>
<accession>A0ABW8MV40</accession>
<dbReference type="Proteomes" id="UP001620514">
    <property type="component" value="Unassembled WGS sequence"/>
</dbReference>
<dbReference type="Gene3D" id="3.10.129.10">
    <property type="entry name" value="Hotdog Thioesterase"/>
    <property type="match status" value="1"/>
</dbReference>
<dbReference type="Pfam" id="PF13452">
    <property type="entry name" value="FAS1_DH_region"/>
    <property type="match status" value="1"/>
</dbReference>
<dbReference type="InterPro" id="IPR039569">
    <property type="entry name" value="FAS1-like_DH_region"/>
</dbReference>
<feature type="domain" description="FAS1-like dehydratase" evidence="1">
    <location>
        <begin position="6"/>
        <end position="127"/>
    </location>
</feature>
<evidence type="ECO:0000259" key="1">
    <source>
        <dbReference type="Pfam" id="PF13452"/>
    </source>
</evidence>
<protein>
    <submittedName>
        <fullName evidence="2">3-methylfumaryl-CoA hydratase</fullName>
        <ecNumber evidence="2">4.2.1.153</ecNumber>
    </submittedName>
</protein>
<organism evidence="2 3">
    <name type="scientific">Caballeronia udeis</name>
    <dbReference type="NCBI Taxonomy" id="1232866"/>
    <lineage>
        <taxon>Bacteria</taxon>
        <taxon>Pseudomonadati</taxon>
        <taxon>Pseudomonadota</taxon>
        <taxon>Betaproteobacteria</taxon>
        <taxon>Burkholderiales</taxon>
        <taxon>Burkholderiaceae</taxon>
        <taxon>Caballeronia</taxon>
    </lineage>
</organism>
<dbReference type="SUPFAM" id="SSF54637">
    <property type="entry name" value="Thioesterase/thiol ester dehydrase-isomerase"/>
    <property type="match status" value="2"/>
</dbReference>
<proteinExistence type="predicted"/>
<evidence type="ECO:0000313" key="3">
    <source>
        <dbReference type="Proteomes" id="UP001620514"/>
    </source>
</evidence>
<dbReference type="PANTHER" id="PTHR28152">
    <property type="entry name" value="HYDROXYACYL-THIOESTER DEHYDRATASE TYPE 2, MITOCHONDRIAL"/>
    <property type="match status" value="1"/>
</dbReference>
<keyword evidence="3" id="KW-1185">Reference proteome</keyword>
<dbReference type="EC" id="4.2.1.153" evidence="2"/>
<keyword evidence="2" id="KW-0456">Lyase</keyword>
<sequence length="279" mass="30311">MMAEAGHPTFTRTEHCSASLVRRVAAMLDLPMEAFRDGASLPRGWHFILMGADTPRASLRADGFPGLGAPLPDLGLPRLLQGGRSVVYHYEIPIGATVTRTSGVSEITEKTSASGRKAVVKVAHSLRVADNVDPAITETQTYLLLPAQSAQKETIPAELAAVSASHMRVVTPDETLLFQYSALGFNSHKIHIDRNYARDVEGFPDLVVNGGLTTLFLTEFARRQLSLNLSGFTMKNLAPLFCNRPMTIAADRIGSQWSLKAHDDSGRVAAEMETKVNEL</sequence>